<dbReference type="InterPro" id="IPR036770">
    <property type="entry name" value="Ankyrin_rpt-contain_sf"/>
</dbReference>
<proteinExistence type="predicted"/>
<protein>
    <submittedName>
        <fullName evidence="11">Transient receptor potential channel pyrexia</fullName>
    </submittedName>
</protein>
<dbReference type="GO" id="GO:0034220">
    <property type="term" value="P:monoatomic ion transmembrane transport"/>
    <property type="evidence" value="ECO:0007669"/>
    <property type="project" value="UniProtKB-KW"/>
</dbReference>
<dbReference type="PROSITE" id="PS50297">
    <property type="entry name" value="ANK_REP_REGION"/>
    <property type="match status" value="1"/>
</dbReference>
<evidence type="ECO:0000313" key="12">
    <source>
        <dbReference type="Proteomes" id="UP000198287"/>
    </source>
</evidence>
<evidence type="ECO:0000256" key="9">
    <source>
        <dbReference type="SAM" id="MobiDB-lite"/>
    </source>
</evidence>
<dbReference type="Gene3D" id="1.25.40.20">
    <property type="entry name" value="Ankyrin repeat-containing domain"/>
    <property type="match status" value="1"/>
</dbReference>
<feature type="repeat" description="ANK" evidence="8">
    <location>
        <begin position="126"/>
        <end position="158"/>
    </location>
</feature>
<dbReference type="PROSITE" id="PS50088">
    <property type="entry name" value="ANK_REPEAT"/>
    <property type="match status" value="1"/>
</dbReference>
<reference evidence="11 12" key="1">
    <citation type="submission" date="2015-12" db="EMBL/GenBank/DDBJ databases">
        <title>The genome of Folsomia candida.</title>
        <authorList>
            <person name="Faddeeva A."/>
            <person name="Derks M.F."/>
            <person name="Anvar Y."/>
            <person name="Smit S."/>
            <person name="Van Straalen N."/>
            <person name="Roelofs D."/>
        </authorList>
    </citation>
    <scope>NUCLEOTIDE SEQUENCE [LARGE SCALE GENOMIC DNA]</scope>
    <source>
        <strain evidence="11 12">VU population</strain>
        <tissue evidence="11">Whole body</tissue>
    </source>
</reference>
<evidence type="ECO:0000256" key="3">
    <source>
        <dbReference type="ARBA" id="ARBA00022737"/>
    </source>
</evidence>
<feature type="transmembrane region" description="Helical" evidence="10">
    <location>
        <begin position="413"/>
        <end position="433"/>
    </location>
</feature>
<keyword evidence="6" id="KW-0325">Glycoprotein</keyword>
<evidence type="ECO:0000256" key="4">
    <source>
        <dbReference type="ARBA" id="ARBA00023043"/>
    </source>
</evidence>
<evidence type="ECO:0000256" key="2">
    <source>
        <dbReference type="ARBA" id="ARBA00022606"/>
    </source>
</evidence>
<organism evidence="11 12">
    <name type="scientific">Folsomia candida</name>
    <name type="common">Springtail</name>
    <dbReference type="NCBI Taxonomy" id="158441"/>
    <lineage>
        <taxon>Eukaryota</taxon>
        <taxon>Metazoa</taxon>
        <taxon>Ecdysozoa</taxon>
        <taxon>Arthropoda</taxon>
        <taxon>Hexapoda</taxon>
        <taxon>Collembola</taxon>
        <taxon>Entomobryomorpha</taxon>
        <taxon>Isotomoidea</taxon>
        <taxon>Isotomidae</taxon>
        <taxon>Proisotominae</taxon>
        <taxon>Folsomia</taxon>
    </lineage>
</organism>
<keyword evidence="5" id="KW-0406">Ion transport</keyword>
<keyword evidence="4 8" id="KW-0040">ANK repeat</keyword>
<evidence type="ECO:0000256" key="5">
    <source>
        <dbReference type="ARBA" id="ARBA00023065"/>
    </source>
</evidence>
<keyword evidence="1" id="KW-0813">Transport</keyword>
<dbReference type="Proteomes" id="UP000198287">
    <property type="component" value="Unassembled WGS sequence"/>
</dbReference>
<feature type="transmembrane region" description="Helical" evidence="10">
    <location>
        <begin position="388"/>
        <end position="407"/>
    </location>
</feature>
<evidence type="ECO:0000256" key="10">
    <source>
        <dbReference type="SAM" id="Phobius"/>
    </source>
</evidence>
<dbReference type="PANTHER" id="PTHR47143:SF1">
    <property type="entry name" value="ION_TRANS DOMAIN-CONTAINING PROTEIN"/>
    <property type="match status" value="1"/>
</dbReference>
<accession>A0A226DCC1</accession>
<keyword evidence="2" id="KW-0716">Sensory transduction</keyword>
<dbReference type="SUPFAM" id="SSF48403">
    <property type="entry name" value="Ankyrin repeat"/>
    <property type="match status" value="1"/>
</dbReference>
<keyword evidence="10" id="KW-1133">Transmembrane helix</keyword>
<feature type="transmembrane region" description="Helical" evidence="10">
    <location>
        <begin position="522"/>
        <end position="541"/>
    </location>
</feature>
<evidence type="ECO:0000313" key="11">
    <source>
        <dbReference type="EMBL" id="OXA42833.1"/>
    </source>
</evidence>
<sequence>MTGKSTDIPGFSLQETFPLHYLAKVGDFEELKRYLEAHPTSAVKQISRIDFSGRTILHYSAVGVNFAGCEKCVTFILKFLNDLEGERKETFVNIAVRRQTQRVRRQQWKGDDCQETIHFINAKDTKGETALHLAARNENTNIVTTLLLHSADVMAVSRDGTQALKLIYSKTPSAVTELLNRSVSFDYGIDSETFTKTERSYCLDFTAIIGNMTDRDDDEGDQQISDTIQSALYREAACLNSVNENETKVRKEILTHPLVRFFVEKKFTKLLTLIWTSIILKLLWISLYVWHAIDVYYDCCESALTDVQPLFSQPQAVYCSQFPFTLEIMTTSTNWTQTDADLARTSVMDCAKNSNSIIRLVPILLFTIYVIFTIGFKTVILYKAYLKIQNCFLWVFTLFLLVTLFPTEASFKVQFQFAAFTIAIGALVILEIVNKHIYWAIYLRVLIKVVERFIAILPLFLFIMLAFSVSLRMLFPTINPALKDFRDALMEVFASIANGKVEWSEGNNYQIGVDTQFETSGFIMFIVFYVLLILLLFRILIGFVKIQEEEELNEISQDLKSIFIFESIATSLPYRYMSNLSCLSFLQRFRERFMLCRNQKMQIWLGESDIPKHLRKPLRLLASKNPVKSRKHEVWESANNNENKPKKGRFTGNPKRVTTNENVVVIPPEDDVNNNNDAQPVRNQGQPVRNQGQPVLKIGNDDVDTNC</sequence>
<gene>
    <name evidence="11" type="ORF">Fcan01_22323</name>
</gene>
<feature type="region of interest" description="Disordered" evidence="9">
    <location>
        <begin position="631"/>
        <end position="707"/>
    </location>
</feature>
<name>A0A226DCC1_FOLCA</name>
<comment type="caution">
    <text evidence="11">The sequence shown here is derived from an EMBL/GenBank/DDBJ whole genome shotgun (WGS) entry which is preliminary data.</text>
</comment>
<dbReference type="OrthoDB" id="194358at2759"/>
<keyword evidence="12" id="KW-1185">Reference proteome</keyword>
<dbReference type="GO" id="GO:0022857">
    <property type="term" value="F:transmembrane transporter activity"/>
    <property type="evidence" value="ECO:0007669"/>
    <property type="project" value="TreeGrafter"/>
</dbReference>
<evidence type="ECO:0000256" key="8">
    <source>
        <dbReference type="PROSITE-ProRule" id="PRU00023"/>
    </source>
</evidence>
<feature type="transmembrane region" description="Helical" evidence="10">
    <location>
        <begin position="357"/>
        <end position="376"/>
    </location>
</feature>
<feature type="compositionally biased region" description="Polar residues" evidence="9">
    <location>
        <begin position="673"/>
        <end position="693"/>
    </location>
</feature>
<feature type="transmembrane region" description="Helical" evidence="10">
    <location>
        <begin position="270"/>
        <end position="290"/>
    </location>
</feature>
<dbReference type="OMA" id="WESANNN"/>
<dbReference type="InterPro" id="IPR002110">
    <property type="entry name" value="Ankyrin_rpt"/>
</dbReference>
<dbReference type="EMBL" id="LNIX01000024">
    <property type="protein sequence ID" value="OXA42833.1"/>
    <property type="molecule type" value="Genomic_DNA"/>
</dbReference>
<keyword evidence="7" id="KW-0407">Ion channel</keyword>
<keyword evidence="10" id="KW-0472">Membrane</keyword>
<keyword evidence="3" id="KW-0677">Repeat</keyword>
<evidence type="ECO:0000256" key="6">
    <source>
        <dbReference type="ARBA" id="ARBA00023180"/>
    </source>
</evidence>
<dbReference type="Pfam" id="PF00023">
    <property type="entry name" value="Ank"/>
    <property type="match status" value="1"/>
</dbReference>
<keyword evidence="10" id="KW-0812">Transmembrane</keyword>
<dbReference type="InterPro" id="IPR052076">
    <property type="entry name" value="TRP_cation_channel"/>
</dbReference>
<feature type="transmembrane region" description="Helical" evidence="10">
    <location>
        <begin position="453"/>
        <end position="475"/>
    </location>
</feature>
<keyword evidence="11" id="KW-0675">Receptor</keyword>
<dbReference type="PANTHER" id="PTHR47143">
    <property type="entry name" value="TRANSIENT RECEPTOR POTENTIAL CATION CHANNEL PROTEIN PAINLESS"/>
    <property type="match status" value="1"/>
</dbReference>
<dbReference type="STRING" id="158441.A0A226DCC1"/>
<evidence type="ECO:0000256" key="1">
    <source>
        <dbReference type="ARBA" id="ARBA00022448"/>
    </source>
</evidence>
<dbReference type="AlphaFoldDB" id="A0A226DCC1"/>
<evidence type="ECO:0000256" key="7">
    <source>
        <dbReference type="ARBA" id="ARBA00023303"/>
    </source>
</evidence>
<dbReference type="GO" id="GO:1902495">
    <property type="term" value="C:transmembrane transporter complex"/>
    <property type="evidence" value="ECO:0007669"/>
    <property type="project" value="TreeGrafter"/>
</dbReference>
<dbReference type="SMART" id="SM00248">
    <property type="entry name" value="ANK"/>
    <property type="match status" value="2"/>
</dbReference>